<gene>
    <name evidence="2" type="ORF">PXEA_LOCUS1284</name>
</gene>
<accession>A0A3S5A5V5</accession>
<reference evidence="2" key="1">
    <citation type="submission" date="2018-11" db="EMBL/GenBank/DDBJ databases">
        <authorList>
            <consortium name="Pathogen Informatics"/>
        </authorList>
    </citation>
    <scope>NUCLEOTIDE SEQUENCE</scope>
</reference>
<sequence>MLVIVIRSVGPWTRYIPRRFAGIIIGIALRNSTLMLIMARLIDDAEYDLCESPGNVPSPPFHPDDYVNY</sequence>
<keyword evidence="1" id="KW-0812">Transmembrane</keyword>
<dbReference type="EMBL" id="CAAALY010002575">
    <property type="protein sequence ID" value="VEL07844.1"/>
    <property type="molecule type" value="Genomic_DNA"/>
</dbReference>
<protein>
    <submittedName>
        <fullName evidence="2">Uncharacterized protein</fullName>
    </submittedName>
</protein>
<keyword evidence="1" id="KW-1133">Transmembrane helix</keyword>
<comment type="caution">
    <text evidence="2">The sequence shown here is derived from an EMBL/GenBank/DDBJ whole genome shotgun (WGS) entry which is preliminary data.</text>
</comment>
<dbReference type="Proteomes" id="UP000784294">
    <property type="component" value="Unassembled WGS sequence"/>
</dbReference>
<keyword evidence="3" id="KW-1185">Reference proteome</keyword>
<dbReference type="AlphaFoldDB" id="A0A3S5A5V5"/>
<evidence type="ECO:0000313" key="3">
    <source>
        <dbReference type="Proteomes" id="UP000784294"/>
    </source>
</evidence>
<organism evidence="2 3">
    <name type="scientific">Protopolystoma xenopodis</name>
    <dbReference type="NCBI Taxonomy" id="117903"/>
    <lineage>
        <taxon>Eukaryota</taxon>
        <taxon>Metazoa</taxon>
        <taxon>Spiralia</taxon>
        <taxon>Lophotrochozoa</taxon>
        <taxon>Platyhelminthes</taxon>
        <taxon>Monogenea</taxon>
        <taxon>Polyopisthocotylea</taxon>
        <taxon>Polystomatidea</taxon>
        <taxon>Polystomatidae</taxon>
        <taxon>Protopolystoma</taxon>
    </lineage>
</organism>
<name>A0A3S5A5V5_9PLAT</name>
<proteinExistence type="predicted"/>
<keyword evidence="1" id="KW-0472">Membrane</keyword>
<evidence type="ECO:0000256" key="1">
    <source>
        <dbReference type="SAM" id="Phobius"/>
    </source>
</evidence>
<feature type="transmembrane region" description="Helical" evidence="1">
    <location>
        <begin position="20"/>
        <end position="42"/>
    </location>
</feature>
<evidence type="ECO:0000313" key="2">
    <source>
        <dbReference type="EMBL" id="VEL07844.1"/>
    </source>
</evidence>